<dbReference type="PANTHER" id="PTHR24171:SF8">
    <property type="entry name" value="BRCA1-ASSOCIATED RING DOMAIN PROTEIN 1"/>
    <property type="match status" value="1"/>
</dbReference>
<dbReference type="Gramene" id="Pp3c2_27120V3.3">
    <property type="protein sequence ID" value="Pp3c2_27120V3.3"/>
    <property type="gene ID" value="Pp3c2_27120"/>
</dbReference>
<dbReference type="Gene3D" id="1.25.40.20">
    <property type="entry name" value="Ankyrin repeat-containing domain"/>
    <property type="match status" value="1"/>
</dbReference>
<dbReference type="InterPro" id="IPR002110">
    <property type="entry name" value="Ankyrin_rpt"/>
</dbReference>
<evidence type="ECO:0000313" key="5">
    <source>
        <dbReference type="EnsemblPlants" id="Pp3c2_27120V3.3"/>
    </source>
</evidence>
<dbReference type="SMART" id="SM00248">
    <property type="entry name" value="ANK"/>
    <property type="match status" value="1"/>
</dbReference>
<reference evidence="5 6" key="1">
    <citation type="journal article" date="2008" name="Science">
        <title>The Physcomitrella genome reveals evolutionary insights into the conquest of land by plants.</title>
        <authorList>
            <person name="Rensing S."/>
            <person name="Lang D."/>
            <person name="Zimmer A."/>
            <person name="Terry A."/>
            <person name="Salamov A."/>
            <person name="Shapiro H."/>
            <person name="Nishiyama T."/>
            <person name="Perroud P.-F."/>
            <person name="Lindquist E."/>
            <person name="Kamisugi Y."/>
            <person name="Tanahashi T."/>
            <person name="Sakakibara K."/>
            <person name="Fujita T."/>
            <person name="Oishi K."/>
            <person name="Shin-I T."/>
            <person name="Kuroki Y."/>
            <person name="Toyoda A."/>
            <person name="Suzuki Y."/>
            <person name="Hashimoto A."/>
            <person name="Yamaguchi K."/>
            <person name="Sugano A."/>
            <person name="Kohara Y."/>
            <person name="Fujiyama A."/>
            <person name="Anterola A."/>
            <person name="Aoki S."/>
            <person name="Ashton N."/>
            <person name="Barbazuk W.B."/>
            <person name="Barker E."/>
            <person name="Bennetzen J."/>
            <person name="Bezanilla M."/>
            <person name="Blankenship R."/>
            <person name="Cho S.H."/>
            <person name="Dutcher S."/>
            <person name="Estelle M."/>
            <person name="Fawcett J.A."/>
            <person name="Gundlach H."/>
            <person name="Hanada K."/>
            <person name="Heyl A."/>
            <person name="Hicks K.A."/>
            <person name="Hugh J."/>
            <person name="Lohr M."/>
            <person name="Mayer K."/>
            <person name="Melkozernov A."/>
            <person name="Murata T."/>
            <person name="Nelson D."/>
            <person name="Pils B."/>
            <person name="Prigge M."/>
            <person name="Reiss B."/>
            <person name="Renner T."/>
            <person name="Rombauts S."/>
            <person name="Rushton P."/>
            <person name="Sanderfoot A."/>
            <person name="Schween G."/>
            <person name="Shiu S.-H."/>
            <person name="Stueber K."/>
            <person name="Theodoulou F.L."/>
            <person name="Tu H."/>
            <person name="Van de Peer Y."/>
            <person name="Verrier P.J."/>
            <person name="Waters E."/>
            <person name="Wood A."/>
            <person name="Yang L."/>
            <person name="Cove D."/>
            <person name="Cuming A."/>
            <person name="Hasebe M."/>
            <person name="Lucas S."/>
            <person name="Mishler D.B."/>
            <person name="Reski R."/>
            <person name="Grigoriev I."/>
            <person name="Quatrano R.S."/>
            <person name="Boore J.L."/>
        </authorList>
    </citation>
    <scope>NUCLEOTIDE SEQUENCE [LARGE SCALE GENOMIC DNA]</scope>
    <source>
        <strain evidence="5 6">cv. Gransden 2004</strain>
    </source>
</reference>
<keyword evidence="1" id="KW-0677">Repeat</keyword>
<dbReference type="SUPFAM" id="SSF48403">
    <property type="entry name" value="Ankyrin repeat"/>
    <property type="match status" value="1"/>
</dbReference>
<evidence type="ECO:0000256" key="2">
    <source>
        <dbReference type="ARBA" id="ARBA00023043"/>
    </source>
</evidence>
<dbReference type="PROSITE" id="PS50088">
    <property type="entry name" value="ANK_REPEAT"/>
    <property type="match status" value="1"/>
</dbReference>
<dbReference type="PROSITE" id="PS50297">
    <property type="entry name" value="ANK_REP_REGION"/>
    <property type="match status" value="1"/>
</dbReference>
<keyword evidence="2 3" id="KW-0040">ANK repeat</keyword>
<feature type="repeat" description="ANK" evidence="3">
    <location>
        <begin position="52"/>
        <end position="77"/>
    </location>
</feature>
<accession>A0A7I4FKK2</accession>
<reference evidence="5" key="3">
    <citation type="submission" date="2020-12" db="UniProtKB">
        <authorList>
            <consortium name="EnsemblPlants"/>
        </authorList>
    </citation>
    <scope>IDENTIFICATION</scope>
</reference>
<dbReference type="AlphaFoldDB" id="A0A7I4FKK2"/>
<organism evidence="5 6">
    <name type="scientific">Physcomitrium patens</name>
    <name type="common">Spreading-leaved earth moss</name>
    <name type="synonym">Physcomitrella patens</name>
    <dbReference type="NCBI Taxonomy" id="3218"/>
    <lineage>
        <taxon>Eukaryota</taxon>
        <taxon>Viridiplantae</taxon>
        <taxon>Streptophyta</taxon>
        <taxon>Embryophyta</taxon>
        <taxon>Bryophyta</taxon>
        <taxon>Bryophytina</taxon>
        <taxon>Bryopsida</taxon>
        <taxon>Funariidae</taxon>
        <taxon>Funariales</taxon>
        <taxon>Funariaceae</taxon>
        <taxon>Physcomitrium</taxon>
    </lineage>
</organism>
<feature type="region of interest" description="Disordered" evidence="4">
    <location>
        <begin position="1"/>
        <end position="22"/>
    </location>
</feature>
<dbReference type="Proteomes" id="UP000006727">
    <property type="component" value="Chromosome 2"/>
</dbReference>
<dbReference type="InterPro" id="IPR036770">
    <property type="entry name" value="Ankyrin_rpt-contain_sf"/>
</dbReference>
<dbReference type="Pfam" id="PF12796">
    <property type="entry name" value="Ank_2"/>
    <property type="match status" value="1"/>
</dbReference>
<evidence type="ECO:0000256" key="1">
    <source>
        <dbReference type="ARBA" id="ARBA00022737"/>
    </source>
</evidence>
<reference evidence="5 6" key="2">
    <citation type="journal article" date="2018" name="Plant J.">
        <title>The Physcomitrella patens chromosome-scale assembly reveals moss genome structure and evolution.</title>
        <authorList>
            <person name="Lang D."/>
            <person name="Ullrich K.K."/>
            <person name="Murat F."/>
            <person name="Fuchs J."/>
            <person name="Jenkins J."/>
            <person name="Haas F.B."/>
            <person name="Piednoel M."/>
            <person name="Gundlach H."/>
            <person name="Van Bel M."/>
            <person name="Meyberg R."/>
            <person name="Vives C."/>
            <person name="Morata J."/>
            <person name="Symeonidi A."/>
            <person name="Hiss M."/>
            <person name="Muchero W."/>
            <person name="Kamisugi Y."/>
            <person name="Saleh O."/>
            <person name="Blanc G."/>
            <person name="Decker E.L."/>
            <person name="van Gessel N."/>
            <person name="Grimwood J."/>
            <person name="Hayes R.D."/>
            <person name="Graham S.W."/>
            <person name="Gunter L.E."/>
            <person name="McDaniel S.F."/>
            <person name="Hoernstein S.N.W."/>
            <person name="Larsson A."/>
            <person name="Li F.W."/>
            <person name="Perroud P.F."/>
            <person name="Phillips J."/>
            <person name="Ranjan P."/>
            <person name="Rokshar D.S."/>
            <person name="Rothfels C.J."/>
            <person name="Schneider L."/>
            <person name="Shu S."/>
            <person name="Stevenson D.W."/>
            <person name="Thummler F."/>
            <person name="Tillich M."/>
            <person name="Villarreal Aguilar J.C."/>
            <person name="Widiez T."/>
            <person name="Wong G.K."/>
            <person name="Wymore A."/>
            <person name="Zhang Y."/>
            <person name="Zimmer A.D."/>
            <person name="Quatrano R.S."/>
            <person name="Mayer K.F.X."/>
            <person name="Goodstein D."/>
            <person name="Casacuberta J.M."/>
            <person name="Vandepoele K."/>
            <person name="Reski R."/>
            <person name="Cuming A.C."/>
            <person name="Tuskan G.A."/>
            <person name="Maumus F."/>
            <person name="Salse J."/>
            <person name="Schmutz J."/>
            <person name="Rensing S.A."/>
        </authorList>
    </citation>
    <scope>NUCLEOTIDE SEQUENCE [LARGE SCALE GENOMIC DNA]</scope>
    <source>
        <strain evidence="5 6">cv. Gransden 2004</strain>
    </source>
</reference>
<dbReference type="EnsemblPlants" id="Pp3c2_27120V3.3">
    <property type="protein sequence ID" value="Pp3c2_27120V3.3"/>
    <property type="gene ID" value="Pp3c2_27120"/>
</dbReference>
<evidence type="ECO:0000256" key="3">
    <source>
        <dbReference type="PROSITE-ProRule" id="PRU00023"/>
    </source>
</evidence>
<name>A0A7I4FKK2_PHYPA</name>
<gene>
    <name evidence="5" type="primary">LOC112293673</name>
</gene>
<dbReference type="EMBL" id="ABEU02000002">
    <property type="status" value="NOT_ANNOTATED_CDS"/>
    <property type="molecule type" value="Genomic_DNA"/>
</dbReference>
<proteinExistence type="predicted"/>
<evidence type="ECO:0000256" key="4">
    <source>
        <dbReference type="SAM" id="MobiDB-lite"/>
    </source>
</evidence>
<evidence type="ECO:0000313" key="6">
    <source>
        <dbReference type="Proteomes" id="UP000006727"/>
    </source>
</evidence>
<sequence length="108" mass="11848">MAVPVHPEDPAPDQPQTPPPVRDFLQAARYGDLEDVQRLLAQGTSVSSQDVQGRTALHMASANGHLDVVKCLIEHGAVSTSPLSEVKKLLRDMVLKEMCLSFLRFKSK</sequence>
<dbReference type="PANTHER" id="PTHR24171">
    <property type="entry name" value="ANKYRIN REPEAT DOMAIN-CONTAINING PROTEIN 39-RELATED"/>
    <property type="match status" value="1"/>
</dbReference>
<keyword evidence="6" id="KW-1185">Reference proteome</keyword>
<protein>
    <submittedName>
        <fullName evidence="5">Uncharacterized protein</fullName>
    </submittedName>
</protein>
<feature type="compositionally biased region" description="Pro residues" evidence="4">
    <location>
        <begin position="12"/>
        <end position="21"/>
    </location>
</feature>